<dbReference type="SUPFAM" id="SSF47923">
    <property type="entry name" value="Ypt/Rab-GAP domain of gyp1p"/>
    <property type="match status" value="1"/>
</dbReference>
<feature type="non-terminal residue" evidence="1">
    <location>
        <position position="1"/>
    </location>
</feature>
<dbReference type="Gramene" id="OE9A069893T1">
    <property type="protein sequence ID" value="OE9A069893C1"/>
    <property type="gene ID" value="OE9A069893"/>
</dbReference>
<evidence type="ECO:0000313" key="2">
    <source>
        <dbReference type="Proteomes" id="UP000594638"/>
    </source>
</evidence>
<keyword evidence="2" id="KW-1185">Reference proteome</keyword>
<dbReference type="Proteomes" id="UP000594638">
    <property type="component" value="Unassembled WGS sequence"/>
</dbReference>
<proteinExistence type="predicted"/>
<organism evidence="1 2">
    <name type="scientific">Olea europaea subsp. europaea</name>
    <dbReference type="NCBI Taxonomy" id="158383"/>
    <lineage>
        <taxon>Eukaryota</taxon>
        <taxon>Viridiplantae</taxon>
        <taxon>Streptophyta</taxon>
        <taxon>Embryophyta</taxon>
        <taxon>Tracheophyta</taxon>
        <taxon>Spermatophyta</taxon>
        <taxon>Magnoliopsida</taxon>
        <taxon>eudicotyledons</taxon>
        <taxon>Gunneridae</taxon>
        <taxon>Pentapetalae</taxon>
        <taxon>asterids</taxon>
        <taxon>lamiids</taxon>
        <taxon>Lamiales</taxon>
        <taxon>Oleaceae</taxon>
        <taxon>Oleeae</taxon>
        <taxon>Olea</taxon>
    </lineage>
</organism>
<gene>
    <name evidence="1" type="ORF">OLEA9_A069893</name>
</gene>
<dbReference type="InterPro" id="IPR035969">
    <property type="entry name" value="Rab-GAP_TBC_sf"/>
</dbReference>
<accession>A0A8S0VMC2</accession>
<dbReference type="OrthoDB" id="1715978at2759"/>
<protein>
    <recommendedName>
        <fullName evidence="3">Rab-GAP TBC domain-containing protein</fullName>
    </recommendedName>
</protein>
<reference evidence="1 2" key="1">
    <citation type="submission" date="2019-12" db="EMBL/GenBank/DDBJ databases">
        <authorList>
            <person name="Alioto T."/>
            <person name="Alioto T."/>
            <person name="Gomez Garrido J."/>
        </authorList>
    </citation>
    <scope>NUCLEOTIDE SEQUENCE [LARGE SCALE GENOMIC DNA]</scope>
</reference>
<evidence type="ECO:0000313" key="1">
    <source>
        <dbReference type="EMBL" id="CAA3032817.1"/>
    </source>
</evidence>
<dbReference type="AlphaFoldDB" id="A0A8S0VMC2"/>
<evidence type="ECO:0008006" key="3">
    <source>
        <dbReference type="Google" id="ProtNLM"/>
    </source>
</evidence>
<name>A0A8S0VMC2_OLEEU</name>
<comment type="caution">
    <text evidence="1">The sequence shown here is derived from an EMBL/GenBank/DDBJ whole genome shotgun (WGS) entry which is preliminary data.</text>
</comment>
<sequence length="74" mass="8471">GVDPSIRPEVWEFLLGCYALSSTAKYRRQLRTARRSNFLKFTGKLFLIDHAKEIEVIEGQSICYWSTSESLGSI</sequence>
<dbReference type="EMBL" id="CACTIH010009705">
    <property type="protein sequence ID" value="CAA3032817.1"/>
    <property type="molecule type" value="Genomic_DNA"/>
</dbReference>